<feature type="non-terminal residue" evidence="1">
    <location>
        <position position="1"/>
    </location>
</feature>
<dbReference type="EMBL" id="QJKJ01009917">
    <property type="protein sequence ID" value="RDX75177.1"/>
    <property type="molecule type" value="Genomic_DNA"/>
</dbReference>
<dbReference type="AlphaFoldDB" id="A0A371FA54"/>
<organism evidence="1 2">
    <name type="scientific">Mucuna pruriens</name>
    <name type="common">Velvet bean</name>
    <name type="synonym">Dolichos pruriens</name>
    <dbReference type="NCBI Taxonomy" id="157652"/>
    <lineage>
        <taxon>Eukaryota</taxon>
        <taxon>Viridiplantae</taxon>
        <taxon>Streptophyta</taxon>
        <taxon>Embryophyta</taxon>
        <taxon>Tracheophyta</taxon>
        <taxon>Spermatophyta</taxon>
        <taxon>Magnoliopsida</taxon>
        <taxon>eudicotyledons</taxon>
        <taxon>Gunneridae</taxon>
        <taxon>Pentapetalae</taxon>
        <taxon>rosids</taxon>
        <taxon>fabids</taxon>
        <taxon>Fabales</taxon>
        <taxon>Fabaceae</taxon>
        <taxon>Papilionoideae</taxon>
        <taxon>50 kb inversion clade</taxon>
        <taxon>NPAAA clade</taxon>
        <taxon>indigoferoid/millettioid clade</taxon>
        <taxon>Phaseoleae</taxon>
        <taxon>Mucuna</taxon>
    </lineage>
</organism>
<keyword evidence="2" id="KW-1185">Reference proteome</keyword>
<evidence type="ECO:0000313" key="2">
    <source>
        <dbReference type="Proteomes" id="UP000257109"/>
    </source>
</evidence>
<sequence length="126" mass="14964">MNQPDSQPQKDWKFVTHHPQDLILSEKTKEIKLKEIEKALKEGDWFIVMEEKLYQFTRNDVWALVPKIDHKASLEIDGFFCNKLDKDGKMVKFQFEDYSSFEQNIPVFYDNANAINLSKILTQHKK</sequence>
<protein>
    <submittedName>
        <fullName evidence="1">Uncharacterized protein</fullName>
    </submittedName>
</protein>
<accession>A0A371FA54</accession>
<evidence type="ECO:0000313" key="1">
    <source>
        <dbReference type="EMBL" id="RDX75177.1"/>
    </source>
</evidence>
<dbReference type="Proteomes" id="UP000257109">
    <property type="component" value="Unassembled WGS sequence"/>
</dbReference>
<proteinExistence type="predicted"/>
<gene>
    <name evidence="1" type="ORF">CR513_44975</name>
</gene>
<name>A0A371FA54_MUCPR</name>
<comment type="caution">
    <text evidence="1">The sequence shown here is derived from an EMBL/GenBank/DDBJ whole genome shotgun (WGS) entry which is preliminary data.</text>
</comment>
<reference evidence="1" key="1">
    <citation type="submission" date="2018-05" db="EMBL/GenBank/DDBJ databases">
        <title>Draft genome of Mucuna pruriens seed.</title>
        <authorList>
            <person name="Nnadi N.E."/>
            <person name="Vos R."/>
            <person name="Hasami M.H."/>
            <person name="Devisetty U.K."/>
            <person name="Aguiy J.C."/>
        </authorList>
    </citation>
    <scope>NUCLEOTIDE SEQUENCE [LARGE SCALE GENOMIC DNA]</scope>
    <source>
        <strain evidence="1">JCA_2017</strain>
    </source>
</reference>